<gene>
    <name evidence="2" type="ORF">PPSIR1_35397</name>
</gene>
<organism evidence="2 3">
    <name type="scientific">Plesiocystis pacifica SIR-1</name>
    <dbReference type="NCBI Taxonomy" id="391625"/>
    <lineage>
        <taxon>Bacteria</taxon>
        <taxon>Pseudomonadati</taxon>
        <taxon>Myxococcota</taxon>
        <taxon>Polyangia</taxon>
        <taxon>Nannocystales</taxon>
        <taxon>Nannocystaceae</taxon>
        <taxon>Plesiocystis</taxon>
    </lineage>
</organism>
<protein>
    <recommendedName>
        <fullName evidence="4">DUF304 domain-containing protein</fullName>
    </recommendedName>
</protein>
<reference evidence="2 3" key="1">
    <citation type="submission" date="2007-06" db="EMBL/GenBank/DDBJ databases">
        <authorList>
            <person name="Shimkets L."/>
            <person name="Ferriera S."/>
            <person name="Johnson J."/>
            <person name="Kravitz S."/>
            <person name="Beeson K."/>
            <person name="Sutton G."/>
            <person name="Rogers Y.-H."/>
            <person name="Friedman R."/>
            <person name="Frazier M."/>
            <person name="Venter J.C."/>
        </authorList>
    </citation>
    <scope>NUCLEOTIDE SEQUENCE [LARGE SCALE GENOMIC DNA]</scope>
    <source>
        <strain evidence="2 3">SIR-1</strain>
    </source>
</reference>
<feature type="transmembrane region" description="Helical" evidence="1">
    <location>
        <begin position="47"/>
        <end position="66"/>
    </location>
</feature>
<accession>A6GHA6</accession>
<sequence>MVIRGYDLFLILWAVAFSAILAVGLAPLLRAALGTAPALPPGSEGSVFLLPFLVAPLWLLFGRHWFDAEFRAWTTYGLTDRRVIIVTDFWRRRVTSIPLDALRETKLFALADGRGDIRFVPRTSQYPACAEYFERIDDAAGVLAKIRAALARRRPKERAPIRIEILVLRGQRDLGVSSAGAEPALTLNLGERREVDVRVHADGSDVLAGHRVIELLKLGALAADSKRAALR</sequence>
<dbReference type="Proteomes" id="UP000005801">
    <property type="component" value="Unassembled WGS sequence"/>
</dbReference>
<dbReference type="AlphaFoldDB" id="A6GHA6"/>
<comment type="caution">
    <text evidence="2">The sequence shown here is derived from an EMBL/GenBank/DDBJ whole genome shotgun (WGS) entry which is preliminary data.</text>
</comment>
<evidence type="ECO:0000313" key="2">
    <source>
        <dbReference type="EMBL" id="EDM74721.1"/>
    </source>
</evidence>
<keyword evidence="1" id="KW-0472">Membrane</keyword>
<keyword evidence="1" id="KW-1133">Transmembrane helix</keyword>
<name>A6GHA6_9BACT</name>
<evidence type="ECO:0008006" key="4">
    <source>
        <dbReference type="Google" id="ProtNLM"/>
    </source>
</evidence>
<proteinExistence type="predicted"/>
<keyword evidence="3" id="KW-1185">Reference proteome</keyword>
<dbReference type="EMBL" id="ABCS01000117">
    <property type="protein sequence ID" value="EDM74721.1"/>
    <property type="molecule type" value="Genomic_DNA"/>
</dbReference>
<evidence type="ECO:0000313" key="3">
    <source>
        <dbReference type="Proteomes" id="UP000005801"/>
    </source>
</evidence>
<keyword evidence="1" id="KW-0812">Transmembrane</keyword>
<dbReference type="STRING" id="391625.PPSIR1_35397"/>
<evidence type="ECO:0000256" key="1">
    <source>
        <dbReference type="SAM" id="Phobius"/>
    </source>
</evidence>